<dbReference type="EMBL" id="JADEVO010000016">
    <property type="protein sequence ID" value="MBN3966184.1"/>
    <property type="molecule type" value="Genomic_DNA"/>
</dbReference>
<protein>
    <submittedName>
        <fullName evidence="1">Uncharacterized protein</fullName>
    </submittedName>
</protein>
<gene>
    <name evidence="1" type="ORF">IMW75_12970</name>
</gene>
<dbReference type="RefSeq" id="WP_205892825.1">
    <property type="nucleotide sequence ID" value="NZ_JADEVO010000016.1"/>
</dbReference>
<evidence type="ECO:0000313" key="1">
    <source>
        <dbReference type="EMBL" id="MBN3966184.1"/>
    </source>
</evidence>
<proteinExistence type="predicted"/>
<name>A0ABS3AG95_9PSED</name>
<comment type="caution">
    <text evidence="1">The sequence shown here is derived from an EMBL/GenBank/DDBJ whole genome shotgun (WGS) entry which is preliminary data.</text>
</comment>
<dbReference type="Proteomes" id="UP000772591">
    <property type="component" value="Unassembled WGS sequence"/>
</dbReference>
<evidence type="ECO:0000313" key="2">
    <source>
        <dbReference type="Proteomes" id="UP000772591"/>
    </source>
</evidence>
<organism evidence="1 2">
    <name type="scientific">Pseudomonas gregormendelii</name>
    <dbReference type="NCBI Taxonomy" id="1628277"/>
    <lineage>
        <taxon>Bacteria</taxon>
        <taxon>Pseudomonadati</taxon>
        <taxon>Pseudomonadota</taxon>
        <taxon>Gammaproteobacteria</taxon>
        <taxon>Pseudomonadales</taxon>
        <taxon>Pseudomonadaceae</taxon>
        <taxon>Pseudomonas</taxon>
    </lineage>
</organism>
<keyword evidence="2" id="KW-1185">Reference proteome</keyword>
<accession>A0ABS3AG95</accession>
<sequence length="106" mass="11921">MGDDEEKPVDPLASIRHMLPNIESEDSWLGENYRGWQSFANAIKVASADYDCEIVCRPEQGFLRVDCFFAPPHIKTLGYAIEAATSHIFQRCGEYPAEKAVVDGWV</sequence>
<reference evidence="1 2" key="1">
    <citation type="journal article" date="2021" name="Int. J. Syst. Evol. Microbiol.">
        <title>Pseudomonas piscium sp. nov., Pseudomonas pisciculturae sp. nov., Pseudomonas mucoides sp. nov. and Pseudomonas neuropathica sp. nov. isolated from rainbow trout.</title>
        <authorList>
            <person name="Duman M."/>
            <person name="Mulet M."/>
            <person name="Altun S."/>
            <person name="Saticioglu I.B."/>
            <person name="Gomila M."/>
            <person name="Lalucat J."/>
            <person name="Garcia-Valdes E."/>
        </authorList>
    </citation>
    <scope>NUCLEOTIDE SEQUENCE [LARGE SCALE GENOMIC DNA]</scope>
    <source>
        <strain evidence="1 2">LMG 28632</strain>
    </source>
</reference>